<organism evidence="4 5">
    <name type="scientific">Streptosporangium longisporum</name>
    <dbReference type="NCBI Taxonomy" id="46187"/>
    <lineage>
        <taxon>Bacteria</taxon>
        <taxon>Bacillati</taxon>
        <taxon>Actinomycetota</taxon>
        <taxon>Actinomycetes</taxon>
        <taxon>Streptosporangiales</taxon>
        <taxon>Streptosporangiaceae</taxon>
        <taxon>Streptosporangium</taxon>
    </lineage>
</organism>
<dbReference type="Proteomes" id="UP001499930">
    <property type="component" value="Unassembled WGS sequence"/>
</dbReference>
<proteinExistence type="predicted"/>
<reference evidence="5" key="1">
    <citation type="journal article" date="2019" name="Int. J. Syst. Evol. Microbiol.">
        <title>The Global Catalogue of Microorganisms (GCM) 10K type strain sequencing project: providing services to taxonomists for standard genome sequencing and annotation.</title>
        <authorList>
            <consortium name="The Broad Institute Genomics Platform"/>
            <consortium name="The Broad Institute Genome Sequencing Center for Infectious Disease"/>
            <person name="Wu L."/>
            <person name="Ma J."/>
        </authorList>
    </citation>
    <scope>NUCLEOTIDE SEQUENCE [LARGE SCALE GENOMIC DNA]</scope>
    <source>
        <strain evidence="5">JCM 3106</strain>
    </source>
</reference>
<evidence type="ECO:0000313" key="5">
    <source>
        <dbReference type="Proteomes" id="UP001499930"/>
    </source>
</evidence>
<dbReference type="CDD" id="cd00063">
    <property type="entry name" value="FN3"/>
    <property type="match status" value="1"/>
</dbReference>
<dbReference type="SUPFAM" id="SSF49265">
    <property type="entry name" value="Fibronectin type III"/>
    <property type="match status" value="1"/>
</dbReference>
<dbReference type="InterPro" id="IPR013783">
    <property type="entry name" value="Ig-like_fold"/>
</dbReference>
<keyword evidence="5" id="KW-1185">Reference proteome</keyword>
<keyword evidence="2" id="KW-0119">Carbohydrate metabolism</keyword>
<dbReference type="PROSITE" id="PS50853">
    <property type="entry name" value="FN3"/>
    <property type="match status" value="1"/>
</dbReference>
<keyword evidence="2" id="KW-0624">Polysaccharide degradation</keyword>
<gene>
    <name evidence="4" type="ORF">GCM10017559_61570</name>
</gene>
<dbReference type="EMBL" id="BAAAWD010000016">
    <property type="protein sequence ID" value="GAA3027192.1"/>
    <property type="molecule type" value="Genomic_DNA"/>
</dbReference>
<feature type="domain" description="Fibronectin type-III" evidence="3">
    <location>
        <begin position="396"/>
        <end position="496"/>
    </location>
</feature>
<keyword evidence="1" id="KW-0378">Hydrolase</keyword>
<accession>A0ABP6KYZ7</accession>
<evidence type="ECO:0000259" key="3">
    <source>
        <dbReference type="PROSITE" id="PS50853"/>
    </source>
</evidence>
<protein>
    <recommendedName>
        <fullName evidence="3">Fibronectin type-III domain-containing protein</fullName>
    </recommendedName>
</protein>
<dbReference type="Gene3D" id="2.60.40.10">
    <property type="entry name" value="Immunoglobulins"/>
    <property type="match status" value="1"/>
</dbReference>
<dbReference type="InterPro" id="IPR003961">
    <property type="entry name" value="FN3_dom"/>
</dbReference>
<evidence type="ECO:0000313" key="4">
    <source>
        <dbReference type="EMBL" id="GAA3027192.1"/>
    </source>
</evidence>
<evidence type="ECO:0000256" key="2">
    <source>
        <dbReference type="ARBA" id="ARBA00023326"/>
    </source>
</evidence>
<dbReference type="RefSeq" id="WP_344901900.1">
    <property type="nucleotide sequence ID" value="NZ_BAAAWD010000016.1"/>
</dbReference>
<comment type="caution">
    <text evidence="4">The sequence shown here is derived from an EMBL/GenBank/DDBJ whole genome shotgun (WGS) entry which is preliminary data.</text>
</comment>
<name>A0ABP6KYZ7_9ACTN</name>
<keyword evidence="1" id="KW-0326">Glycosidase</keyword>
<evidence type="ECO:0000256" key="1">
    <source>
        <dbReference type="ARBA" id="ARBA00023295"/>
    </source>
</evidence>
<sequence>MAVTEVLMGLGSWGVQLSEETPREVLDRLQFFSHLALVPGRVTVAEYQDELLSMARYVGVLTGRESERRKAIRGQGMAVWLGDSDDKGEVLETAVQVNGATFPNAIRALLGSSTAVVEGVLHSAAGTYTGRHQWQSRRQAIDYVCSTMGCDWRVNGNGTLDAGPPASLFKTTPTCVIVREGAAGPDMALTGLPGDMALARDVEDWTSRVVLLAEGEGASVATAAVSILSNPYLDLRGQPVRRTRLVSESGTATGNAQARAQLQLNRFSGTRDAMRLSAADYDIRGAFVPGDWVWVYDPDSGLYDTDNEIIYRGQRINPIRLRAVESSWPVAQGMTVACRHQDGTWMDLTPHVLWESGATSVVVGELHRALTSGGEPVGPRPIPDATVPGTVSWLLPFQTGVYLDALGGTRATIQLSWDEPLNADGSTVLDGDHYEIRYDVSPATGWRTAYAAWGDTQTVIGDLSPGVAYDFQIRAIDMSGNAGEWSVTETATAHPDTIPPSTPAAPVVAGSSLALQVRHELGKATGGTHNLELDLSHLEIHVGDTAGFSADETTLKGQMAATAGMMQAEIAAVGTVEVAETTTRWVRVIAVDMAGNRSAASAAASATALLVDSAHISDLTVSKVTAGTISSNWLIGASIRTASSGQRVELNATGLHGYNGGGIELVSLLNDGSFTLRTAASGARIELDATTGFRAFNSSSAQTVSITPNGTFTLQTAASGSRVVLDAAGIRAYSSGTTETVNIEAASGTATLTGEVRSAAAGRRIVVNPHGSTDPQIKFYPSSGTNETTISAPPSFSNEAELRIRTGVGLNSRRGELFLGSGFCYLRNGDGPIPEARLMLSELGHFDLGAKTGTVNASGGDVTVSSSHNAFVTGQNVHLVGGGVHLRGRLGVGNSDSAVVAGKVATSGTGGTVFYGVTYSGTPYPAVAVRSGNNAAFNLGGVGPSSFSWSWGGPGLSAGADHINWFGKVE</sequence>
<dbReference type="InterPro" id="IPR036116">
    <property type="entry name" value="FN3_sf"/>
</dbReference>